<dbReference type="InterPro" id="IPR045076">
    <property type="entry name" value="MutS"/>
</dbReference>
<dbReference type="SUPFAM" id="SSF48334">
    <property type="entry name" value="DNA repair protein MutS, domain III"/>
    <property type="match status" value="1"/>
</dbReference>
<dbReference type="Pfam" id="PF00488">
    <property type="entry name" value="MutS_V"/>
    <property type="match status" value="1"/>
</dbReference>
<keyword evidence="5" id="KW-0175">Coiled coil</keyword>
<dbReference type="OrthoDB" id="295033at2759"/>
<dbReference type="InterPro" id="IPR036187">
    <property type="entry name" value="DNA_mismatch_repair_MutS_sf"/>
</dbReference>
<dbReference type="PANTHER" id="PTHR11361:SF146">
    <property type="entry name" value="DNA MISMATCH REPAIR PROTEINS MUTS FAMILY DOMAIN-CONTAINING PROTEIN"/>
    <property type="match status" value="1"/>
</dbReference>
<dbReference type="VEuPathDB" id="MicrosporidiaDB:H312_00255"/>
<reference evidence="7 8" key="2">
    <citation type="submission" date="2014-03" db="EMBL/GenBank/DDBJ databases">
        <title>The Genome Sequence of Anncaliia algerae insect isolate PRA339.</title>
        <authorList>
            <consortium name="The Broad Institute Genome Sequencing Platform"/>
            <consortium name="The Broad Institute Genome Sequencing Center for Infectious Disease"/>
            <person name="Cuomo C."/>
            <person name="Becnel J."/>
            <person name="Sanscrainte N."/>
            <person name="Walker B."/>
            <person name="Young S.K."/>
            <person name="Zeng Q."/>
            <person name="Gargeya S."/>
            <person name="Fitzgerald M."/>
            <person name="Haas B."/>
            <person name="Abouelleil A."/>
            <person name="Alvarado L."/>
            <person name="Arachchi H.M."/>
            <person name="Berlin A.M."/>
            <person name="Chapman S.B."/>
            <person name="Dewar J."/>
            <person name="Goldberg J."/>
            <person name="Griggs A."/>
            <person name="Gujja S."/>
            <person name="Hansen M."/>
            <person name="Howarth C."/>
            <person name="Imamovic A."/>
            <person name="Larimer J."/>
            <person name="McCowan C."/>
            <person name="Murphy C."/>
            <person name="Neiman D."/>
            <person name="Pearson M."/>
            <person name="Priest M."/>
            <person name="Roberts A."/>
            <person name="Saif S."/>
            <person name="Shea T."/>
            <person name="Sisk P."/>
            <person name="Sykes S."/>
            <person name="Wortman J."/>
            <person name="Nusbaum C."/>
            <person name="Birren B."/>
        </authorList>
    </citation>
    <scope>NUCLEOTIDE SEQUENCE [LARGE SCALE GENOMIC DNA]</scope>
    <source>
        <strain evidence="7 8">PRA339</strain>
    </source>
</reference>
<dbReference type="PIRSF" id="PIRSF005813">
    <property type="entry name" value="MSH2"/>
    <property type="match status" value="1"/>
</dbReference>
<gene>
    <name evidence="7" type="ORF">H312_00255</name>
</gene>
<dbReference type="InterPro" id="IPR027417">
    <property type="entry name" value="P-loop_NTPase"/>
</dbReference>
<organism evidence="7 8">
    <name type="scientific">Anncaliia algerae PRA339</name>
    <dbReference type="NCBI Taxonomy" id="1288291"/>
    <lineage>
        <taxon>Eukaryota</taxon>
        <taxon>Fungi</taxon>
        <taxon>Fungi incertae sedis</taxon>
        <taxon>Microsporidia</taxon>
        <taxon>Tubulinosematoidea</taxon>
        <taxon>Tubulinosematidae</taxon>
        <taxon>Anncaliia</taxon>
    </lineage>
</organism>
<dbReference type="PROSITE" id="PS00486">
    <property type="entry name" value="DNA_MISMATCH_REPAIR_2"/>
    <property type="match status" value="1"/>
</dbReference>
<evidence type="ECO:0000256" key="4">
    <source>
        <dbReference type="ARBA" id="ARBA00023125"/>
    </source>
</evidence>
<dbReference type="GO" id="GO:0030983">
    <property type="term" value="F:mismatched DNA binding"/>
    <property type="evidence" value="ECO:0007669"/>
    <property type="project" value="InterPro"/>
</dbReference>
<dbReference type="Pfam" id="PF05192">
    <property type="entry name" value="MutS_III"/>
    <property type="match status" value="1"/>
</dbReference>
<evidence type="ECO:0000313" key="8">
    <source>
        <dbReference type="Proteomes" id="UP000030655"/>
    </source>
</evidence>
<dbReference type="PANTHER" id="PTHR11361">
    <property type="entry name" value="DNA MISMATCH REPAIR PROTEIN MUTS FAMILY MEMBER"/>
    <property type="match status" value="1"/>
</dbReference>
<dbReference type="InterPro" id="IPR007696">
    <property type="entry name" value="DNA_mismatch_repair_MutS_core"/>
</dbReference>
<evidence type="ECO:0000256" key="3">
    <source>
        <dbReference type="ARBA" id="ARBA00022840"/>
    </source>
</evidence>
<name>A0A059F547_9MICR</name>
<proteinExistence type="inferred from homology"/>
<protein>
    <recommendedName>
        <fullName evidence="6">DNA mismatch repair proteins mutS family domain-containing protein</fullName>
    </recommendedName>
</protein>
<evidence type="ECO:0000259" key="6">
    <source>
        <dbReference type="PROSITE" id="PS00486"/>
    </source>
</evidence>
<dbReference type="SMART" id="SM00534">
    <property type="entry name" value="MUTSac"/>
    <property type="match status" value="1"/>
</dbReference>
<accession>A0A059F547</accession>
<dbReference type="AlphaFoldDB" id="A0A059F547"/>
<keyword evidence="4" id="KW-0238">DNA-binding</keyword>
<dbReference type="EMBL" id="KK365131">
    <property type="protein sequence ID" value="KCZ82232.1"/>
    <property type="molecule type" value="Genomic_DNA"/>
</dbReference>
<dbReference type="GO" id="GO:0006298">
    <property type="term" value="P:mismatch repair"/>
    <property type="evidence" value="ECO:0007669"/>
    <property type="project" value="InterPro"/>
</dbReference>
<keyword evidence="8" id="KW-1185">Reference proteome</keyword>
<keyword evidence="3" id="KW-0067">ATP-binding</keyword>
<keyword evidence="2" id="KW-0547">Nucleotide-binding</keyword>
<evidence type="ECO:0000313" key="7">
    <source>
        <dbReference type="EMBL" id="KCZ82232.1"/>
    </source>
</evidence>
<feature type="domain" description="DNA mismatch repair proteins mutS family" evidence="6">
    <location>
        <begin position="626"/>
        <end position="642"/>
    </location>
</feature>
<dbReference type="GO" id="GO:0032301">
    <property type="term" value="C:MutSalpha complex"/>
    <property type="evidence" value="ECO:0007669"/>
    <property type="project" value="TreeGrafter"/>
</dbReference>
<dbReference type="InterPro" id="IPR000432">
    <property type="entry name" value="DNA_mismatch_repair_MutS_C"/>
</dbReference>
<comment type="similarity">
    <text evidence="1">Belongs to the DNA mismatch repair MutS family.</text>
</comment>
<dbReference type="SUPFAM" id="SSF52540">
    <property type="entry name" value="P-loop containing nucleoside triphosphate hydrolases"/>
    <property type="match status" value="1"/>
</dbReference>
<evidence type="ECO:0000256" key="2">
    <source>
        <dbReference type="ARBA" id="ARBA00022741"/>
    </source>
</evidence>
<dbReference type="GO" id="GO:0005524">
    <property type="term" value="F:ATP binding"/>
    <property type="evidence" value="ECO:0007669"/>
    <property type="project" value="UniProtKB-KW"/>
</dbReference>
<dbReference type="Gene3D" id="3.40.50.300">
    <property type="entry name" value="P-loop containing nucleotide triphosphate hydrolases"/>
    <property type="match status" value="1"/>
</dbReference>
<dbReference type="SMART" id="SM00533">
    <property type="entry name" value="MUTSd"/>
    <property type="match status" value="1"/>
</dbReference>
<dbReference type="STRING" id="1288291.A0A059F547"/>
<dbReference type="HOGENOM" id="CLU_002472_10_1_1"/>
<dbReference type="Proteomes" id="UP000030655">
    <property type="component" value="Unassembled WGS sequence"/>
</dbReference>
<dbReference type="Gene3D" id="1.10.1420.10">
    <property type="match status" value="2"/>
</dbReference>
<dbReference type="InterPro" id="IPR011184">
    <property type="entry name" value="DNA_mismatch_repair_Msh2"/>
</dbReference>
<evidence type="ECO:0000256" key="5">
    <source>
        <dbReference type="SAM" id="Coils"/>
    </source>
</evidence>
<feature type="coiled-coil region" evidence="5">
    <location>
        <begin position="374"/>
        <end position="415"/>
    </location>
</feature>
<sequence>MNFQEFYNSIDKNTLKIHVQKDSYILYEREIDRLTASGYSLPSTFLNENNIRYIKLSKPEIENVIKYSLINIKIPVTEIINTSEGFSINRSGTPSNWNDYHDICINESMIPSLAFIFLKIEDKNKIFITVQTENTFQQTEFNDDDIYSHLFCVLTGFNVTECVINDKRLERPLLSMGIVVNFCKFNNKSEEDPNVRTSRLSLKEKEENNNNTKDNLSTKLMKYYLCRQDFQVTEMQNPLSYVIDSFTLSVLNPIKYFNCYTSQGKRLLEQFIRNPLLNKEDILVRQKLTTEFLTLQTNQLKSISDLSKISKQLQNKRCLVDNFIKLEENLCKIRSFISEIKNNTEIKENTMLLLSNIKPFRDEINKFINKEGFINEINDKLKELHNELRSIKKEKIKEKERILEKNKKIKFLENNFKISRNDFKIFEDEFKRNKFLELSFLKSGVVFTTKEMERLNELSNNVINLINLEEKSIITGLNEYGSNFCGILDAINHMIAQIDVFHAFSEKINEGWTFPTIEDSFILNDAFHPQIKIGNVPNSIELKDKHFVIITGPNMGGKSTFLRIVGMIVLLSQIGAPVPASKAAIPLFDSILIRIGANDCPSRHKSTFLNEMEEVSKIIHRCTSNSLVLIDELGRGTSDIDGLSIAMAVKEYLVKKSAYVFFTTHFTELCTEECINKRIEVFNDKIFYKLVDGIGDSYGIGVAKMVNFPEEVIKEAEGYLRD</sequence>
<dbReference type="GO" id="GO:0140664">
    <property type="term" value="F:ATP-dependent DNA damage sensor activity"/>
    <property type="evidence" value="ECO:0007669"/>
    <property type="project" value="InterPro"/>
</dbReference>
<reference evidence="8" key="1">
    <citation type="submission" date="2013-02" db="EMBL/GenBank/DDBJ databases">
        <authorList>
            <consortium name="The Broad Institute Genome Sequencing Platform"/>
            <person name="Cuomo C."/>
            <person name="Becnel J."/>
            <person name="Sanscrainte N."/>
            <person name="Walker B."/>
            <person name="Young S.K."/>
            <person name="Zeng Q."/>
            <person name="Gargeya S."/>
            <person name="Fitzgerald M."/>
            <person name="Haas B."/>
            <person name="Abouelleil A."/>
            <person name="Alvarado L."/>
            <person name="Arachchi H.M."/>
            <person name="Berlin A.M."/>
            <person name="Chapman S.B."/>
            <person name="Dewar J."/>
            <person name="Goldberg J."/>
            <person name="Griggs A."/>
            <person name="Gujja S."/>
            <person name="Hansen M."/>
            <person name="Howarth C."/>
            <person name="Imamovic A."/>
            <person name="Larimer J."/>
            <person name="McCowan C."/>
            <person name="Murphy C."/>
            <person name="Neiman D."/>
            <person name="Pearson M."/>
            <person name="Priest M."/>
            <person name="Roberts A."/>
            <person name="Saif S."/>
            <person name="Shea T."/>
            <person name="Sisk P."/>
            <person name="Sykes S."/>
            <person name="Wortman J."/>
            <person name="Nusbaum C."/>
            <person name="Birren B."/>
        </authorList>
    </citation>
    <scope>NUCLEOTIDE SEQUENCE [LARGE SCALE GENOMIC DNA]</scope>
    <source>
        <strain evidence="8">PRA339</strain>
    </source>
</reference>
<evidence type="ECO:0000256" key="1">
    <source>
        <dbReference type="ARBA" id="ARBA00006271"/>
    </source>
</evidence>